<name>S8FFU8_FOMSC</name>
<feature type="compositionally biased region" description="Polar residues" evidence="1">
    <location>
        <begin position="35"/>
        <end position="48"/>
    </location>
</feature>
<evidence type="ECO:0000256" key="1">
    <source>
        <dbReference type="SAM" id="MobiDB-lite"/>
    </source>
</evidence>
<dbReference type="Proteomes" id="UP000015241">
    <property type="component" value="Unassembled WGS sequence"/>
</dbReference>
<accession>S8FFU8</accession>
<proteinExistence type="predicted"/>
<protein>
    <submittedName>
        <fullName evidence="2">Uncharacterized protein</fullName>
    </submittedName>
</protein>
<sequence length="228" mass="25325">MSLTLDELYDLVMYVLNNDQEGNLPGATEIPPSLPTQSDIRTCPSSSREQAEYVPPTLYTLARDVARDGRIESSPASRKRKIDAVDDDTAECFPDSSAHKKMRAYYALPITEAQRPEPVAPETIYDLHICPLPVAGGKTCGHKGSTEDIWAHIRAEHGVPAHADQPEVGACAWGGCTERGLPLDLLKHWQQVHKSAVFQEYRGYMKTKVRCKLCVKQERKGSKPPTLK</sequence>
<dbReference type="InParanoid" id="S8FFU8"/>
<keyword evidence="3" id="KW-1185">Reference proteome</keyword>
<dbReference type="HOGENOM" id="CLU_1214789_0_0_1"/>
<organism evidence="2 3">
    <name type="scientific">Fomitopsis schrenkii</name>
    <name type="common">Brown rot fungus</name>
    <dbReference type="NCBI Taxonomy" id="2126942"/>
    <lineage>
        <taxon>Eukaryota</taxon>
        <taxon>Fungi</taxon>
        <taxon>Dikarya</taxon>
        <taxon>Basidiomycota</taxon>
        <taxon>Agaricomycotina</taxon>
        <taxon>Agaricomycetes</taxon>
        <taxon>Polyporales</taxon>
        <taxon>Fomitopsis</taxon>
    </lineage>
</organism>
<feature type="region of interest" description="Disordered" evidence="1">
    <location>
        <begin position="21"/>
        <end position="49"/>
    </location>
</feature>
<dbReference type="OrthoDB" id="10657355at2759"/>
<reference evidence="2 3" key="1">
    <citation type="journal article" date="2012" name="Science">
        <title>The Paleozoic origin of enzymatic lignin decomposition reconstructed from 31 fungal genomes.</title>
        <authorList>
            <person name="Floudas D."/>
            <person name="Binder M."/>
            <person name="Riley R."/>
            <person name="Barry K."/>
            <person name="Blanchette R.A."/>
            <person name="Henrissat B."/>
            <person name="Martinez A.T."/>
            <person name="Otillar R."/>
            <person name="Spatafora J.W."/>
            <person name="Yadav J.S."/>
            <person name="Aerts A."/>
            <person name="Benoit I."/>
            <person name="Boyd A."/>
            <person name="Carlson A."/>
            <person name="Copeland A."/>
            <person name="Coutinho P.M."/>
            <person name="de Vries R.P."/>
            <person name="Ferreira P."/>
            <person name="Findley K."/>
            <person name="Foster B."/>
            <person name="Gaskell J."/>
            <person name="Glotzer D."/>
            <person name="Gorecki P."/>
            <person name="Heitman J."/>
            <person name="Hesse C."/>
            <person name="Hori C."/>
            <person name="Igarashi K."/>
            <person name="Jurgens J.A."/>
            <person name="Kallen N."/>
            <person name="Kersten P."/>
            <person name="Kohler A."/>
            <person name="Kuees U."/>
            <person name="Kumar T.K.A."/>
            <person name="Kuo A."/>
            <person name="LaButti K."/>
            <person name="Larrondo L.F."/>
            <person name="Lindquist E."/>
            <person name="Ling A."/>
            <person name="Lombard V."/>
            <person name="Lucas S."/>
            <person name="Lundell T."/>
            <person name="Martin R."/>
            <person name="McLaughlin D.J."/>
            <person name="Morgenstern I."/>
            <person name="Morin E."/>
            <person name="Murat C."/>
            <person name="Nagy L.G."/>
            <person name="Nolan M."/>
            <person name="Ohm R.A."/>
            <person name="Patyshakuliyeva A."/>
            <person name="Rokas A."/>
            <person name="Ruiz-Duenas F.J."/>
            <person name="Sabat G."/>
            <person name="Salamov A."/>
            <person name="Samejima M."/>
            <person name="Schmutz J."/>
            <person name="Slot J.C."/>
            <person name="St John F."/>
            <person name="Stenlid J."/>
            <person name="Sun H."/>
            <person name="Sun S."/>
            <person name="Syed K."/>
            <person name="Tsang A."/>
            <person name="Wiebenga A."/>
            <person name="Young D."/>
            <person name="Pisabarro A."/>
            <person name="Eastwood D.C."/>
            <person name="Martin F."/>
            <person name="Cullen D."/>
            <person name="Grigoriev I.V."/>
            <person name="Hibbett D.S."/>
        </authorList>
    </citation>
    <scope>NUCLEOTIDE SEQUENCE</scope>
    <source>
        <strain evidence="3">FP-58527</strain>
    </source>
</reference>
<dbReference type="EMBL" id="KE504177">
    <property type="protein sequence ID" value="EPS97284.1"/>
    <property type="molecule type" value="Genomic_DNA"/>
</dbReference>
<gene>
    <name evidence="2" type="ORF">FOMPIDRAFT_1052495</name>
</gene>
<evidence type="ECO:0000313" key="2">
    <source>
        <dbReference type="EMBL" id="EPS97284.1"/>
    </source>
</evidence>
<evidence type="ECO:0000313" key="3">
    <source>
        <dbReference type="Proteomes" id="UP000015241"/>
    </source>
</evidence>
<dbReference type="AlphaFoldDB" id="S8FFU8"/>